<reference evidence="9" key="1">
    <citation type="journal article" date="2020" name="Stud. Mycol.">
        <title>101 Dothideomycetes genomes: a test case for predicting lifestyles and emergence of pathogens.</title>
        <authorList>
            <person name="Haridas S."/>
            <person name="Albert R."/>
            <person name="Binder M."/>
            <person name="Bloem J."/>
            <person name="Labutti K."/>
            <person name="Salamov A."/>
            <person name="Andreopoulos B."/>
            <person name="Baker S."/>
            <person name="Barry K."/>
            <person name="Bills G."/>
            <person name="Bluhm B."/>
            <person name="Cannon C."/>
            <person name="Castanera R."/>
            <person name="Culley D."/>
            <person name="Daum C."/>
            <person name="Ezra D."/>
            <person name="Gonzalez J."/>
            <person name="Henrissat B."/>
            <person name="Kuo A."/>
            <person name="Liang C."/>
            <person name="Lipzen A."/>
            <person name="Lutzoni F."/>
            <person name="Magnuson J."/>
            <person name="Mondo S."/>
            <person name="Nolan M."/>
            <person name="Ohm R."/>
            <person name="Pangilinan J."/>
            <person name="Park H.-J."/>
            <person name="Ramirez L."/>
            <person name="Alfaro M."/>
            <person name="Sun H."/>
            <person name="Tritt A."/>
            <person name="Yoshinaga Y."/>
            <person name="Zwiers L.-H."/>
            <person name="Turgeon B."/>
            <person name="Goodwin S."/>
            <person name="Spatafora J."/>
            <person name="Crous P."/>
            <person name="Grigoriev I."/>
        </authorList>
    </citation>
    <scope>NUCLEOTIDE SEQUENCE</scope>
    <source>
        <strain evidence="9">CBS 675.92</strain>
    </source>
</reference>
<dbReference type="GO" id="GO:0004497">
    <property type="term" value="F:monooxygenase activity"/>
    <property type="evidence" value="ECO:0007669"/>
    <property type="project" value="UniProtKB-KW"/>
</dbReference>
<evidence type="ECO:0000256" key="8">
    <source>
        <dbReference type="SAM" id="SignalP"/>
    </source>
</evidence>
<dbReference type="AlphaFoldDB" id="A0A6A5TJY6"/>
<dbReference type="OrthoDB" id="1055148at2759"/>
<dbReference type="PANTHER" id="PTHR46300:SF2">
    <property type="entry name" value="CYTOCHROME P450 MONOOXYGENASE ALNH-RELATED"/>
    <property type="match status" value="1"/>
</dbReference>
<dbReference type="PROSITE" id="PS00086">
    <property type="entry name" value="CYTOCHROME_P450"/>
    <property type="match status" value="1"/>
</dbReference>
<dbReference type="PANTHER" id="PTHR46300">
    <property type="entry name" value="P450, PUTATIVE (EUROFUNG)-RELATED-RELATED"/>
    <property type="match status" value="1"/>
</dbReference>
<feature type="binding site" description="axial binding residue" evidence="6">
    <location>
        <position position="437"/>
    </location>
    <ligand>
        <name>heme</name>
        <dbReference type="ChEBI" id="CHEBI:30413"/>
    </ligand>
    <ligandPart>
        <name>Fe</name>
        <dbReference type="ChEBI" id="CHEBI:18248"/>
    </ligandPart>
</feature>
<evidence type="ECO:0000256" key="5">
    <source>
        <dbReference type="ARBA" id="ARBA00023033"/>
    </source>
</evidence>
<dbReference type="InterPro" id="IPR036396">
    <property type="entry name" value="Cyt_P450_sf"/>
</dbReference>
<dbReference type="CDD" id="cd11065">
    <property type="entry name" value="CYP64-like"/>
    <property type="match status" value="1"/>
</dbReference>
<dbReference type="Gene3D" id="1.10.630.10">
    <property type="entry name" value="Cytochrome P450"/>
    <property type="match status" value="1"/>
</dbReference>
<evidence type="ECO:0000256" key="2">
    <source>
        <dbReference type="ARBA" id="ARBA00022723"/>
    </source>
</evidence>
<dbReference type="EMBL" id="ML977013">
    <property type="protein sequence ID" value="KAF1951982.1"/>
    <property type="molecule type" value="Genomic_DNA"/>
</dbReference>
<protein>
    <submittedName>
        <fullName evidence="9">Cytochrome P450</fullName>
    </submittedName>
</protein>
<comment type="cofactor">
    <cofactor evidence="6">
        <name>heme</name>
        <dbReference type="ChEBI" id="CHEBI:30413"/>
    </cofactor>
</comment>
<evidence type="ECO:0000313" key="10">
    <source>
        <dbReference type="Proteomes" id="UP000800035"/>
    </source>
</evidence>
<evidence type="ECO:0000313" key="9">
    <source>
        <dbReference type="EMBL" id="KAF1951982.1"/>
    </source>
</evidence>
<keyword evidence="10" id="KW-1185">Reference proteome</keyword>
<keyword evidence="4 6" id="KW-0408">Iron</keyword>
<keyword evidence="5 7" id="KW-0503">Monooxygenase</keyword>
<dbReference type="InterPro" id="IPR002401">
    <property type="entry name" value="Cyt_P450_E_grp-I"/>
</dbReference>
<name>A0A6A5TJY6_9PLEO</name>
<keyword evidence="8" id="KW-0732">Signal</keyword>
<evidence type="ECO:0000256" key="4">
    <source>
        <dbReference type="ARBA" id="ARBA00023004"/>
    </source>
</evidence>
<gene>
    <name evidence="9" type="ORF">CC80DRAFT_573018</name>
</gene>
<dbReference type="InterPro" id="IPR017972">
    <property type="entry name" value="Cyt_P450_CS"/>
</dbReference>
<dbReference type="GO" id="GO:0005506">
    <property type="term" value="F:iron ion binding"/>
    <property type="evidence" value="ECO:0007669"/>
    <property type="project" value="InterPro"/>
</dbReference>
<proteinExistence type="inferred from homology"/>
<comment type="similarity">
    <text evidence="1 7">Belongs to the cytochrome P450 family.</text>
</comment>
<evidence type="ECO:0000256" key="3">
    <source>
        <dbReference type="ARBA" id="ARBA00023002"/>
    </source>
</evidence>
<dbReference type="GO" id="GO:0016705">
    <property type="term" value="F:oxidoreductase activity, acting on paired donors, with incorporation or reduction of molecular oxygen"/>
    <property type="evidence" value="ECO:0007669"/>
    <property type="project" value="InterPro"/>
</dbReference>
<dbReference type="InterPro" id="IPR001128">
    <property type="entry name" value="Cyt_P450"/>
</dbReference>
<dbReference type="PRINTS" id="PR00463">
    <property type="entry name" value="EP450I"/>
</dbReference>
<keyword evidence="3 7" id="KW-0560">Oxidoreductase</keyword>
<sequence length="533" mass="60804">MYQFCIAIFLSLSFLIFKLRNVGCRPKDYPPGPPTIPILGNLHLMPKTKLHEQFKIWGEEYGPVYSLILGTSVMIVLSSDQAIKDLLDKRSNIYSSRPGAYIPNRMSGGKRMALMEYGKLWRSIRSHMHEHLSITASKSYVPYQDLETRSLLVGLLNTPDHWIDHLRLLNSSTMTQMLFGFRTTDLDDAKMHQLYTGFGEFGELFMTPAAQLLDCFPLLQWLPDALVPIKRKATEHHIKEKELYLRHWMTAKEGVKAGTIAPCIAIDFCASQAKENFSDDLTAYIISTMLEAGSDTTWSEILGWVQAMVLFPSVAKTAQEEIDRVCGERLPTLDDEPQMQYIRGCVKESLRFMPTTVMGVPHAVIRDDMYMGWRIPKDASVVMNVWGMHNDPSRYPNPRTFDPTRYTNDTQTAYEAAVNPDSSKRDHFIFGAGRRICAGLHIAERTMFLSISRLLWAFNFELPEGETTESEDLTEGLLVHPRHVPVRITVRSEERTQAVRREWEAVRGKLDESGQWKSVPEGMFARKVGLAEM</sequence>
<evidence type="ECO:0000256" key="7">
    <source>
        <dbReference type="RuleBase" id="RU000461"/>
    </source>
</evidence>
<dbReference type="InterPro" id="IPR050364">
    <property type="entry name" value="Cytochrome_P450_fung"/>
</dbReference>
<dbReference type="Proteomes" id="UP000800035">
    <property type="component" value="Unassembled WGS sequence"/>
</dbReference>
<keyword evidence="2 6" id="KW-0479">Metal-binding</keyword>
<accession>A0A6A5TJY6</accession>
<dbReference type="Pfam" id="PF00067">
    <property type="entry name" value="p450"/>
    <property type="match status" value="1"/>
</dbReference>
<organism evidence="9 10">
    <name type="scientific">Byssothecium circinans</name>
    <dbReference type="NCBI Taxonomy" id="147558"/>
    <lineage>
        <taxon>Eukaryota</taxon>
        <taxon>Fungi</taxon>
        <taxon>Dikarya</taxon>
        <taxon>Ascomycota</taxon>
        <taxon>Pezizomycotina</taxon>
        <taxon>Dothideomycetes</taxon>
        <taxon>Pleosporomycetidae</taxon>
        <taxon>Pleosporales</taxon>
        <taxon>Massarineae</taxon>
        <taxon>Massarinaceae</taxon>
        <taxon>Byssothecium</taxon>
    </lineage>
</organism>
<evidence type="ECO:0000256" key="6">
    <source>
        <dbReference type="PIRSR" id="PIRSR602401-1"/>
    </source>
</evidence>
<dbReference type="SUPFAM" id="SSF48264">
    <property type="entry name" value="Cytochrome P450"/>
    <property type="match status" value="1"/>
</dbReference>
<keyword evidence="6 7" id="KW-0349">Heme</keyword>
<evidence type="ECO:0000256" key="1">
    <source>
        <dbReference type="ARBA" id="ARBA00010617"/>
    </source>
</evidence>
<feature type="chain" id="PRO_5025451628" evidence="8">
    <location>
        <begin position="25"/>
        <end position="533"/>
    </location>
</feature>
<dbReference type="GO" id="GO:0020037">
    <property type="term" value="F:heme binding"/>
    <property type="evidence" value="ECO:0007669"/>
    <property type="project" value="InterPro"/>
</dbReference>
<feature type="signal peptide" evidence="8">
    <location>
        <begin position="1"/>
        <end position="24"/>
    </location>
</feature>